<dbReference type="InterPro" id="IPR023996">
    <property type="entry name" value="TonB-dep_OMP_SusC/RagA"/>
</dbReference>
<evidence type="ECO:0000256" key="5">
    <source>
        <dbReference type="ARBA" id="ARBA00023136"/>
    </source>
</evidence>
<keyword evidence="4 7" id="KW-0812">Transmembrane</keyword>
<evidence type="ECO:0000256" key="4">
    <source>
        <dbReference type="ARBA" id="ARBA00022692"/>
    </source>
</evidence>
<feature type="domain" description="TonB-dependent receptor plug" evidence="8">
    <location>
        <begin position="231"/>
        <end position="337"/>
    </location>
</feature>
<dbReference type="Proteomes" id="UP001172082">
    <property type="component" value="Unassembled WGS sequence"/>
</dbReference>
<dbReference type="SUPFAM" id="SSF49464">
    <property type="entry name" value="Carboxypeptidase regulatory domain-like"/>
    <property type="match status" value="1"/>
</dbReference>
<protein>
    <submittedName>
        <fullName evidence="9">SusC/RagA family TonB-linked outer membrane protein</fullName>
    </submittedName>
</protein>
<keyword evidence="3 7" id="KW-1134">Transmembrane beta strand</keyword>
<dbReference type="InterPro" id="IPR037066">
    <property type="entry name" value="Plug_dom_sf"/>
</dbReference>
<keyword evidence="6 7" id="KW-0998">Cell outer membrane</keyword>
<dbReference type="InterPro" id="IPR008969">
    <property type="entry name" value="CarboxyPept-like_regulatory"/>
</dbReference>
<dbReference type="Pfam" id="PF13715">
    <property type="entry name" value="CarbopepD_reg_2"/>
    <property type="match status" value="1"/>
</dbReference>
<dbReference type="EMBL" id="JAUJEA010000004">
    <property type="protein sequence ID" value="MDN5202205.1"/>
    <property type="molecule type" value="Genomic_DNA"/>
</dbReference>
<evidence type="ECO:0000313" key="10">
    <source>
        <dbReference type="Proteomes" id="UP001172082"/>
    </source>
</evidence>
<evidence type="ECO:0000256" key="1">
    <source>
        <dbReference type="ARBA" id="ARBA00004571"/>
    </source>
</evidence>
<keyword evidence="10" id="KW-1185">Reference proteome</keyword>
<dbReference type="RefSeq" id="WP_346752231.1">
    <property type="nucleotide sequence ID" value="NZ_JAUJEA010000004.1"/>
</dbReference>
<dbReference type="PROSITE" id="PS52016">
    <property type="entry name" value="TONB_DEPENDENT_REC_3"/>
    <property type="match status" value="1"/>
</dbReference>
<dbReference type="Pfam" id="PF07715">
    <property type="entry name" value="Plug"/>
    <property type="match status" value="1"/>
</dbReference>
<dbReference type="InterPro" id="IPR012910">
    <property type="entry name" value="Plug_dom"/>
</dbReference>
<sequence length="1188" mass="132054">MKLSLPRQVWFMTKITLYGIFLQVLLCSVLFAATGNAQKVKLKDVYLSINLENVRMQEALVEIGKKTDFNFLYDENLILDKGSISVAASNESLFELLRTISKNKDLKFKRINENIYVSERGIFQPDVKEVVEEPWVFDRDISGRVTDEEGNGLPGANVLVKDTNIGTITDTDGNYKLSIPDDATTLVFSYVGYLNEEVEIAGRSVIDLQLTPDLTTLSEVIVVGYGEQKKVSLTGSAISVDAEEIRSIPTSALSNTLAGRAPGVQIVNNSGFVGANSNINIRGAASPNGTTPLYVIDNIVQSKADFDLLDPNEVESITFLKDAATASIYGARASNGVVLVKTRSGEEGKAKFTYKNFFSTQRTTKPLPNYTAQQEIIHLNNVAIARGQPVPYGQDVLDYFANNSYSINDELWRNPNSQQHNLTVSGGSDKLNYFMLAGFNRAKGPYDNTNFDRYNFRSKVEAKVNDNLKIGLNINGNRRVTDRFYWPFDWDNGEGFTLADFYRTTFNWSRLRPFYTRADGTPTNGSDPDGFPITFSGWNPVEMVTNGNYRRIVLNTWNGIINFDLDIPGIEGLSTQLIGNYKVNIRDQKNFVIHNRGFRFQPRDASDPTSVNFFIPGPINFSQVNVHNVGSSFERIDLNANFGDSYQINWLMNYDRTFGAHTIAATAGFEQAESNGRSLSGSREDLLTNAVDQILVTSADRERSTFGGGEGATARQSWLGRLHYEFDSKYIAEFSFRYDGSYKFPSNSRWGFFPTGSFAWRISEENFFNVPLISNLKLRGSVGTTGNDGTNDNRIPPFQFQNNYNVSGSYLFGDGLFTGVRPSNPPNPFITWEKSTTYDLGLEFDLLDGKLYGEFDYFYRKNTDLLGRRNRTIPDTYGAGLTDENFAQVDVQGFEIILNYKNQIGDIKYEIGANMGYAKNEIKITDEPDGLAPWRSIVGRSLNRYAGYISKGIIRDQATLDGLPDGFTQFGRTPQLGDLLFEDIRGQNLEGGPDGIIDANDWTWLSDNAAPRINYGISLRAQWKGLSIDALFQGVGAFDKIVRTLNTGGGTGAGNGSSATFGNGNSGGGVFQITDRPYFALWTDAWSPDNQDGAYPRLGGGWAWPESGHATSSFWIRNGSYLRLKNLNVAYALPKNLISPLGIEGLSVFFTGTNLFVISEFKEHDPEQATLDSFPLMKTFTGGLSINF</sequence>
<dbReference type="Gene3D" id="2.40.170.20">
    <property type="entry name" value="TonB-dependent receptor, beta-barrel domain"/>
    <property type="match status" value="1"/>
</dbReference>
<comment type="caution">
    <text evidence="9">The sequence shown here is derived from an EMBL/GenBank/DDBJ whole genome shotgun (WGS) entry which is preliminary data.</text>
</comment>
<dbReference type="Gene3D" id="2.170.130.10">
    <property type="entry name" value="TonB-dependent receptor, plug domain"/>
    <property type="match status" value="1"/>
</dbReference>
<dbReference type="InterPro" id="IPR023997">
    <property type="entry name" value="TonB-dep_OMP_SusC/RagA_CS"/>
</dbReference>
<keyword evidence="2 7" id="KW-0813">Transport</keyword>
<dbReference type="NCBIfam" id="TIGR04056">
    <property type="entry name" value="OMP_RagA_SusC"/>
    <property type="match status" value="1"/>
</dbReference>
<name>A0ABT8KNB7_9BACT</name>
<proteinExistence type="inferred from homology"/>
<evidence type="ECO:0000256" key="2">
    <source>
        <dbReference type="ARBA" id="ARBA00022448"/>
    </source>
</evidence>
<evidence type="ECO:0000256" key="7">
    <source>
        <dbReference type="PROSITE-ProRule" id="PRU01360"/>
    </source>
</evidence>
<dbReference type="InterPro" id="IPR036942">
    <property type="entry name" value="Beta-barrel_TonB_sf"/>
</dbReference>
<dbReference type="Gene3D" id="2.60.40.1120">
    <property type="entry name" value="Carboxypeptidase-like, regulatory domain"/>
    <property type="match status" value="1"/>
</dbReference>
<organism evidence="9 10">
    <name type="scientific">Splendidivirga corallicola</name>
    <dbReference type="NCBI Taxonomy" id="3051826"/>
    <lineage>
        <taxon>Bacteria</taxon>
        <taxon>Pseudomonadati</taxon>
        <taxon>Bacteroidota</taxon>
        <taxon>Cytophagia</taxon>
        <taxon>Cytophagales</taxon>
        <taxon>Splendidivirgaceae</taxon>
        <taxon>Splendidivirga</taxon>
    </lineage>
</organism>
<evidence type="ECO:0000313" key="9">
    <source>
        <dbReference type="EMBL" id="MDN5202205.1"/>
    </source>
</evidence>
<dbReference type="NCBIfam" id="TIGR04057">
    <property type="entry name" value="SusC_RagA_signa"/>
    <property type="match status" value="1"/>
</dbReference>
<gene>
    <name evidence="9" type="ORF">QQ008_12545</name>
</gene>
<evidence type="ECO:0000259" key="8">
    <source>
        <dbReference type="Pfam" id="PF07715"/>
    </source>
</evidence>
<accession>A0ABT8KNB7</accession>
<comment type="subcellular location">
    <subcellularLocation>
        <location evidence="1 7">Cell outer membrane</location>
        <topology evidence="1 7">Multi-pass membrane protein</topology>
    </subcellularLocation>
</comment>
<evidence type="ECO:0000256" key="6">
    <source>
        <dbReference type="ARBA" id="ARBA00023237"/>
    </source>
</evidence>
<reference evidence="9" key="1">
    <citation type="submission" date="2023-06" db="EMBL/GenBank/DDBJ databases">
        <title>Genomic of Parafulvivirga corallium.</title>
        <authorList>
            <person name="Wang G."/>
        </authorList>
    </citation>
    <scope>NUCLEOTIDE SEQUENCE</scope>
    <source>
        <strain evidence="9">BMA10</strain>
    </source>
</reference>
<dbReference type="SUPFAM" id="SSF56935">
    <property type="entry name" value="Porins"/>
    <property type="match status" value="1"/>
</dbReference>
<comment type="similarity">
    <text evidence="7">Belongs to the TonB-dependent receptor family.</text>
</comment>
<dbReference type="InterPro" id="IPR039426">
    <property type="entry name" value="TonB-dep_rcpt-like"/>
</dbReference>
<evidence type="ECO:0000256" key="3">
    <source>
        <dbReference type="ARBA" id="ARBA00022452"/>
    </source>
</evidence>
<keyword evidence="5 7" id="KW-0472">Membrane</keyword>